<gene>
    <name evidence="3" type="ORF">BBD42_16820</name>
</gene>
<keyword evidence="2" id="KW-0472">Membrane</keyword>
<name>A0A1B2DJP5_9BACL</name>
<keyword evidence="2" id="KW-0812">Transmembrane</keyword>
<feature type="transmembrane region" description="Helical" evidence="2">
    <location>
        <begin position="30"/>
        <end position="50"/>
    </location>
</feature>
<protein>
    <recommendedName>
        <fullName evidence="4">Pilus assembly protein TadE</fullName>
    </recommendedName>
</protein>
<evidence type="ECO:0000313" key="3">
    <source>
        <dbReference type="EMBL" id="ANY67950.1"/>
    </source>
</evidence>
<evidence type="ECO:0000256" key="1">
    <source>
        <dbReference type="SAM" id="MobiDB-lite"/>
    </source>
</evidence>
<dbReference type="AlphaFoldDB" id="A0A1B2DJP5"/>
<proteinExistence type="predicted"/>
<evidence type="ECO:0008006" key="4">
    <source>
        <dbReference type="Google" id="ProtNLM"/>
    </source>
</evidence>
<keyword evidence="2" id="KW-1133">Transmembrane helix</keyword>
<dbReference type="RefSeq" id="WP_099519122.1">
    <property type="nucleotide sequence ID" value="NZ_CP016808.1"/>
</dbReference>
<sequence length="249" mass="27580">MTKQIKFSLRPLVRKWLLGEQGSFTLESTLVFPLLLTVILLFLLLGMYMYQKTVLYYSASVTTERTAFGWDNSFRNPRTGLLPEGEYDSLYWRMNEDRMLSSLFGLGEESADVQLALPLHGAAGDILPEQKMAAASGWINAERGLPFEGSIGYHRTVIQRHIETKLLQPVSLEPLERVLGIGEPKTIASSPVTDPVDFIRGVDLVRYYTAKFAGSPPGSGKDQASQVLSSYSKQNSNSKAKGLLNGGEK</sequence>
<dbReference type="EMBL" id="CP016808">
    <property type="protein sequence ID" value="ANY67950.1"/>
    <property type="molecule type" value="Genomic_DNA"/>
</dbReference>
<evidence type="ECO:0000256" key="2">
    <source>
        <dbReference type="SAM" id="Phobius"/>
    </source>
</evidence>
<reference evidence="3" key="1">
    <citation type="submission" date="2016-08" db="EMBL/GenBank/DDBJ databases">
        <title>Complete Genome Seqeunce of Paenibacillus sp. BIHB 4019 from tea rhizoplane.</title>
        <authorList>
            <person name="Thakur R."/>
            <person name="Swarnkar M.K."/>
            <person name="Gulati A."/>
        </authorList>
    </citation>
    <scope>NUCLEOTIDE SEQUENCE [LARGE SCALE GENOMIC DNA]</scope>
    <source>
        <strain evidence="3">BIHB4019</strain>
    </source>
</reference>
<feature type="region of interest" description="Disordered" evidence="1">
    <location>
        <begin position="214"/>
        <end position="249"/>
    </location>
</feature>
<accession>A0A1B2DJP5</accession>
<feature type="compositionally biased region" description="Polar residues" evidence="1">
    <location>
        <begin position="222"/>
        <end position="239"/>
    </location>
</feature>
<organism evidence="3">
    <name type="scientific">Paenibacillus sp. BIHB 4019</name>
    <dbReference type="NCBI Taxonomy" id="1870819"/>
    <lineage>
        <taxon>Bacteria</taxon>
        <taxon>Bacillati</taxon>
        <taxon>Bacillota</taxon>
        <taxon>Bacilli</taxon>
        <taxon>Bacillales</taxon>
        <taxon>Paenibacillaceae</taxon>
        <taxon>Paenibacillus</taxon>
    </lineage>
</organism>